<evidence type="ECO:0000313" key="5">
    <source>
        <dbReference type="Proteomes" id="UP000030588"/>
    </source>
</evidence>
<dbReference type="Proteomes" id="UP000476934">
    <property type="component" value="Unassembled WGS sequence"/>
</dbReference>
<feature type="domain" description="Stage V sporulation protein AA" evidence="2">
    <location>
        <begin position="3"/>
        <end position="88"/>
    </location>
</feature>
<dbReference type="Gene3D" id="2.60.480.10">
    <property type="entry name" value="eubacterium ventriosum atcc domain"/>
    <property type="match status" value="1"/>
</dbReference>
<accession>A0A0A6VC70</accession>
<dbReference type="EMBL" id="JAAIWK010000019">
    <property type="protein sequence ID" value="NEY20701.1"/>
    <property type="molecule type" value="Genomic_DNA"/>
</dbReference>
<evidence type="ECO:0000313" key="3">
    <source>
        <dbReference type="EMBL" id="KHD85815.1"/>
    </source>
</evidence>
<keyword evidence="1" id="KW-1133">Transmembrane helix</keyword>
<dbReference type="Proteomes" id="UP000030588">
    <property type="component" value="Unassembled WGS sequence"/>
</dbReference>
<reference evidence="4 6" key="3">
    <citation type="submission" date="2020-03" db="EMBL/GenBank/DDBJ databases">
        <title>Bacillus aquiflavi sp. nov., isolated from yellow water of strong flavor Chinese baijiu in Yibin region of China.</title>
        <authorList>
            <person name="Xie J."/>
        </authorList>
    </citation>
    <scope>NUCLEOTIDE SEQUENCE [LARGE SCALE GENOMIC DNA]</scope>
    <source>
        <strain evidence="4 6">Gsoil 114</strain>
    </source>
</reference>
<sequence>MDETVYLRLRHRVSLAPNSLVKLSHIAQIIAPEPIIKTVSELPIYKISEQDHNTVVIDLMKIISVLKYHLQTINIEAIGPVETIVEIALEKKKVHPLIFSFIWILLFIGSALAIMNFHEDVSMQEVHQKIYYMLTGQNDYTPLFLQIPYSIGIGLGMIVFFNHIFKKRFNEEPSPLEVEIFNYQQDIDQYISMYENGENVKRFDHH</sequence>
<name>A0A0A6VC70_9BACI</name>
<evidence type="ECO:0000259" key="2">
    <source>
        <dbReference type="Pfam" id="PF12164"/>
    </source>
</evidence>
<evidence type="ECO:0000256" key="1">
    <source>
        <dbReference type="SAM" id="Phobius"/>
    </source>
</evidence>
<keyword evidence="1" id="KW-0812">Transmembrane</keyword>
<dbReference type="AlphaFoldDB" id="A0A0A6VC70"/>
<dbReference type="InterPro" id="IPR038548">
    <property type="entry name" value="SporV_AA_N_sf"/>
</dbReference>
<proteinExistence type="predicted"/>
<dbReference type="Pfam" id="PF12164">
    <property type="entry name" value="SporV_AA"/>
    <property type="match status" value="1"/>
</dbReference>
<evidence type="ECO:0000313" key="4">
    <source>
        <dbReference type="EMBL" id="NEY20701.1"/>
    </source>
</evidence>
<reference evidence="4" key="2">
    <citation type="submission" date="2020-02" db="EMBL/GenBank/DDBJ databases">
        <authorList>
            <person name="Feng H."/>
        </authorList>
    </citation>
    <scope>NUCLEOTIDE SEQUENCE [LARGE SCALE GENOMIC DNA]</scope>
    <source>
        <strain evidence="4">Gsoil 114</strain>
    </source>
</reference>
<protein>
    <submittedName>
        <fullName evidence="3">Stage V sporulation protein AA</fullName>
    </submittedName>
</protein>
<feature type="transmembrane region" description="Helical" evidence="1">
    <location>
        <begin position="97"/>
        <end position="117"/>
    </location>
</feature>
<dbReference type="OrthoDB" id="9782754at2"/>
<gene>
    <name evidence="4" type="ORF">G4D61_12105</name>
    <name evidence="3" type="ORF">NG54_07250</name>
</gene>
<reference evidence="3 5" key="1">
    <citation type="submission" date="2014-10" db="EMBL/GenBank/DDBJ databases">
        <title>Draft genome of phytase producing Bacillus ginsengihumi strain M2.11.</title>
        <authorList>
            <person name="Toymentseva A."/>
            <person name="Boulygina E.A."/>
            <person name="Kazakov S.V."/>
            <person name="Kayumov I."/>
            <person name="Suleimanova A.D."/>
            <person name="Mardanova A.M."/>
            <person name="Maria S.N."/>
            <person name="Sergey M.Y."/>
            <person name="Sharipova M.R."/>
        </authorList>
    </citation>
    <scope>NUCLEOTIDE SEQUENCE [LARGE SCALE GENOMIC DNA]</scope>
    <source>
        <strain evidence="3 5">M2.11</strain>
    </source>
</reference>
<dbReference type="STRING" id="363870.NG54_07250"/>
<feature type="transmembrane region" description="Helical" evidence="1">
    <location>
        <begin position="143"/>
        <end position="165"/>
    </location>
</feature>
<dbReference type="RefSeq" id="WP_025729004.1">
    <property type="nucleotide sequence ID" value="NZ_JAAIWK010000019.1"/>
</dbReference>
<keyword evidence="1" id="KW-0472">Membrane</keyword>
<evidence type="ECO:0000313" key="6">
    <source>
        <dbReference type="Proteomes" id="UP000476934"/>
    </source>
</evidence>
<dbReference type="EMBL" id="JRUN01000016">
    <property type="protein sequence ID" value="KHD85815.1"/>
    <property type="molecule type" value="Genomic_DNA"/>
</dbReference>
<organism evidence="3 5">
    <name type="scientific">Heyndrickxia ginsengihumi</name>
    <dbReference type="NCBI Taxonomy" id="363870"/>
    <lineage>
        <taxon>Bacteria</taxon>
        <taxon>Bacillati</taxon>
        <taxon>Bacillota</taxon>
        <taxon>Bacilli</taxon>
        <taxon>Bacillales</taxon>
        <taxon>Bacillaceae</taxon>
        <taxon>Heyndrickxia</taxon>
    </lineage>
</organism>
<dbReference type="InterPro" id="IPR021997">
    <property type="entry name" value="SporV_AA"/>
</dbReference>
<comment type="caution">
    <text evidence="3">The sequence shown here is derived from an EMBL/GenBank/DDBJ whole genome shotgun (WGS) entry which is preliminary data.</text>
</comment>
<keyword evidence="6" id="KW-1185">Reference proteome</keyword>